<feature type="domain" description="EF-hand" evidence="8">
    <location>
        <begin position="327"/>
        <end position="362"/>
    </location>
</feature>
<evidence type="ECO:0000256" key="2">
    <source>
        <dbReference type="ARBA" id="ARBA00022771"/>
    </source>
</evidence>
<dbReference type="InterPro" id="IPR043145">
    <property type="entry name" value="Znf_ZZ_sf"/>
</dbReference>
<dbReference type="SMART" id="SM00054">
    <property type="entry name" value="EFh"/>
    <property type="match status" value="2"/>
</dbReference>
<feature type="compositionally biased region" description="Low complexity" evidence="6">
    <location>
        <begin position="639"/>
        <end position="653"/>
    </location>
</feature>
<feature type="region of interest" description="Disordered" evidence="6">
    <location>
        <begin position="892"/>
        <end position="1006"/>
    </location>
</feature>
<feature type="compositionally biased region" description="Basic and acidic residues" evidence="6">
    <location>
        <begin position="755"/>
        <end position="774"/>
    </location>
</feature>
<evidence type="ECO:0000259" key="7">
    <source>
        <dbReference type="PROSITE" id="PS50135"/>
    </source>
</evidence>
<dbReference type="PROSITE" id="PS50135">
    <property type="entry name" value="ZF_ZZ_2"/>
    <property type="match status" value="1"/>
</dbReference>
<dbReference type="SUPFAM" id="SSF47473">
    <property type="entry name" value="EF-hand"/>
    <property type="match status" value="1"/>
</dbReference>
<protein>
    <submittedName>
        <fullName evidence="9">E3 ubiquitin-protein ligase HERC2</fullName>
    </submittedName>
</protein>
<evidence type="ECO:0000313" key="9">
    <source>
        <dbReference type="EMBL" id="TVY73160.1"/>
    </source>
</evidence>
<feature type="compositionally biased region" description="Polar residues" evidence="6">
    <location>
        <begin position="827"/>
        <end position="840"/>
    </location>
</feature>
<feature type="region of interest" description="Disordered" evidence="6">
    <location>
        <begin position="755"/>
        <end position="780"/>
    </location>
</feature>
<evidence type="ECO:0000256" key="6">
    <source>
        <dbReference type="SAM" id="MobiDB-lite"/>
    </source>
</evidence>
<feature type="region of interest" description="Disordered" evidence="6">
    <location>
        <begin position="394"/>
        <end position="429"/>
    </location>
</feature>
<dbReference type="CDD" id="cd00051">
    <property type="entry name" value="EFh"/>
    <property type="match status" value="1"/>
</dbReference>
<dbReference type="InterPro" id="IPR011992">
    <property type="entry name" value="EF-hand-dom_pair"/>
</dbReference>
<keyword evidence="4" id="KW-0106">Calcium</keyword>
<evidence type="ECO:0000256" key="1">
    <source>
        <dbReference type="ARBA" id="ARBA00022723"/>
    </source>
</evidence>
<feature type="region of interest" description="Disordered" evidence="6">
    <location>
        <begin position="823"/>
        <end position="856"/>
    </location>
</feature>
<feature type="region of interest" description="Disordered" evidence="6">
    <location>
        <begin position="634"/>
        <end position="690"/>
    </location>
</feature>
<keyword evidence="10" id="KW-1185">Reference proteome</keyword>
<evidence type="ECO:0000256" key="3">
    <source>
        <dbReference type="ARBA" id="ARBA00022833"/>
    </source>
</evidence>
<feature type="domain" description="ZZ-type" evidence="7">
    <location>
        <begin position="155"/>
        <end position="207"/>
    </location>
</feature>
<dbReference type="AlphaFoldDB" id="A0A8T9C2J1"/>
<keyword evidence="3" id="KW-0862">Zinc</keyword>
<keyword evidence="1" id="KW-0479">Metal-binding</keyword>
<feature type="compositionally biased region" description="Polar residues" evidence="6">
    <location>
        <begin position="668"/>
        <end position="677"/>
    </location>
</feature>
<keyword evidence="2 5" id="KW-0863">Zinc-finger</keyword>
<feature type="region of interest" description="Disordered" evidence="6">
    <location>
        <begin position="530"/>
        <end position="553"/>
    </location>
</feature>
<dbReference type="GO" id="GO:0005509">
    <property type="term" value="F:calcium ion binding"/>
    <property type="evidence" value="ECO:0007669"/>
    <property type="project" value="InterPro"/>
</dbReference>
<proteinExistence type="predicted"/>
<dbReference type="PROSITE" id="PS01357">
    <property type="entry name" value="ZF_ZZ_1"/>
    <property type="match status" value="1"/>
</dbReference>
<dbReference type="PROSITE" id="PS00018">
    <property type="entry name" value="EF_HAND_1"/>
    <property type="match status" value="1"/>
</dbReference>
<dbReference type="InterPro" id="IPR018247">
    <property type="entry name" value="EF_Hand_1_Ca_BS"/>
</dbReference>
<dbReference type="SUPFAM" id="SSF57850">
    <property type="entry name" value="RING/U-box"/>
    <property type="match status" value="1"/>
</dbReference>
<organism evidence="9 10">
    <name type="scientific">Lachnellula suecica</name>
    <dbReference type="NCBI Taxonomy" id="602035"/>
    <lineage>
        <taxon>Eukaryota</taxon>
        <taxon>Fungi</taxon>
        <taxon>Dikarya</taxon>
        <taxon>Ascomycota</taxon>
        <taxon>Pezizomycotina</taxon>
        <taxon>Leotiomycetes</taxon>
        <taxon>Helotiales</taxon>
        <taxon>Lachnaceae</taxon>
        <taxon>Lachnellula</taxon>
    </lineage>
</organism>
<dbReference type="GO" id="GO:0008270">
    <property type="term" value="F:zinc ion binding"/>
    <property type="evidence" value="ECO:0007669"/>
    <property type="project" value="UniProtKB-KW"/>
</dbReference>
<evidence type="ECO:0000313" key="10">
    <source>
        <dbReference type="Proteomes" id="UP000469558"/>
    </source>
</evidence>
<dbReference type="PANTHER" id="PTHR20930:SF0">
    <property type="entry name" value="PROTEIN ILRUN"/>
    <property type="match status" value="1"/>
</dbReference>
<dbReference type="InterPro" id="IPR002048">
    <property type="entry name" value="EF_hand_dom"/>
</dbReference>
<dbReference type="SMART" id="SM00291">
    <property type="entry name" value="ZnF_ZZ"/>
    <property type="match status" value="1"/>
</dbReference>
<dbReference type="EMBL" id="QGMK01001167">
    <property type="protein sequence ID" value="TVY73160.1"/>
    <property type="molecule type" value="Genomic_DNA"/>
</dbReference>
<dbReference type="OrthoDB" id="2122982at2759"/>
<dbReference type="Gene3D" id="3.30.60.90">
    <property type="match status" value="1"/>
</dbReference>
<evidence type="ECO:0000256" key="5">
    <source>
        <dbReference type="PROSITE-ProRule" id="PRU00228"/>
    </source>
</evidence>
<dbReference type="InterPro" id="IPR000433">
    <property type="entry name" value="Znf_ZZ"/>
</dbReference>
<comment type="caution">
    <text evidence="9">The sequence shown here is derived from an EMBL/GenBank/DDBJ whole genome shotgun (WGS) entry which is preliminary data.</text>
</comment>
<feature type="compositionally biased region" description="Low complexity" evidence="6">
    <location>
        <begin position="897"/>
        <end position="926"/>
    </location>
</feature>
<accession>A0A8T9C2J1</accession>
<evidence type="ECO:0000256" key="4">
    <source>
        <dbReference type="ARBA" id="ARBA00022837"/>
    </source>
</evidence>
<dbReference type="PROSITE" id="PS50222">
    <property type="entry name" value="EF_HAND_2"/>
    <property type="match status" value="1"/>
</dbReference>
<evidence type="ECO:0000259" key="8">
    <source>
        <dbReference type="PROSITE" id="PS50222"/>
    </source>
</evidence>
<feature type="non-terminal residue" evidence="9">
    <location>
        <position position="1048"/>
    </location>
</feature>
<dbReference type="Pfam" id="PF00569">
    <property type="entry name" value="ZZ"/>
    <property type="match status" value="1"/>
</dbReference>
<feature type="region of interest" description="Disordered" evidence="6">
    <location>
        <begin position="39"/>
        <end position="96"/>
    </location>
</feature>
<dbReference type="Pfam" id="PF13405">
    <property type="entry name" value="EF-hand_6"/>
    <property type="match status" value="1"/>
</dbReference>
<feature type="compositionally biased region" description="Low complexity" evidence="6">
    <location>
        <begin position="941"/>
        <end position="953"/>
    </location>
</feature>
<feature type="compositionally biased region" description="Basic and acidic residues" evidence="6">
    <location>
        <begin position="403"/>
        <end position="414"/>
    </location>
</feature>
<sequence>MSASSSAASSSLSRSTATVLTLTTLAAAYAAYYVLSSSDSAAQTTPPVATTLRRSNAVRQRRRAATAGLDAPEDEPNNDLPNTDDPSNLFVDNGGENDEVGQLVSRTLADGETVVDDEETYEWAPREPPARNGQNLVQLLFRVSEDATRRNAYVHRGCACNSCGIVPIRGIRYRCANCADYDLCEGCESQGLHTKTHVFYKIRVPGPAYGPRSIQPVWYAGDPDAVTRVLPKEITTKLSRETGFERTELDAYWEQWTFMASTDWRDDPDDIGLAMDRKTFERCLLPSGGSRHTPPSLIFDRMFAFYDTNKDDLIGFSEFLNAIAYRKKKDKWSRIFEGYDVDGDGYVDRKDFLRMFRSYHVLYRQLHQDMLEITEEQQMSCTDAHRLVSGRQPLSSAFGQDGRYPRAPDPRTGEGKSTQPNGDLEIKDGKGILHENSKDRGAREDIFKQNILLLSRFNQIYRDNNEEGGGGYWETIVNPPRSAEQISPIIRAMRRNREFAQRASFAAENMSRNAHPALVTSMAILEDEDNDNTSVESDEISQADPARDDDEDWLPSYATVTDEDAAAIDGPGTRVEDVRPNSRRTVIAHAVYRQRAEEAIHDRWKRRQFYIDEEEGASPPDDWEEHEDILANAEAVGESSKSQSRPSFHSRSSSKVRFAEDMDDFDTRSNPSTSSRSVPERWGGMDIPDAERDAGKEILYQVTQQAFNELLDPLFSEKEDLAMEAAGNKEQRKRWRSEYTSTKFVKWAIEKETKDNMNKEAERNHITQRAEPRPHWPTFPEVEIEEVRERPLEDLLNHTGYSVETRDEEWGAVGGEMPEIEAVPEIDTSQAAETRQSPLTTGDIYQDPDTQESSSVFDWFRSADAIRDPPRRIPASVEDVQSFIAQFEGEQDEVTVAAEASLSETSSANTSPEMVWSTPSSSSSSESYHDPTMPQFRPNATTPTSSQQTSPTPAHNNPSRRTIPLDASTSRDSIERMRRNRVRKGKQPAVAADDDPEAEESSHPSKATLYRYWICDRAAKEAEERGGWGRLSCGEFEEGVRRFNKEVT</sequence>
<reference evidence="9 10" key="1">
    <citation type="submission" date="2018-05" db="EMBL/GenBank/DDBJ databases">
        <title>Genome sequencing and assembly of the regulated plant pathogen Lachnellula willkommii and related sister species for the development of diagnostic species identification markers.</title>
        <authorList>
            <person name="Giroux E."/>
            <person name="Bilodeau G."/>
        </authorList>
    </citation>
    <scope>NUCLEOTIDE SEQUENCE [LARGE SCALE GENOMIC DNA]</scope>
    <source>
        <strain evidence="9 10">CBS 268.59</strain>
    </source>
</reference>
<dbReference type="PANTHER" id="PTHR20930">
    <property type="entry name" value="OVARIAN CARCINOMA ANTIGEN CA125-RELATED"/>
    <property type="match status" value="1"/>
</dbReference>
<dbReference type="Proteomes" id="UP000469558">
    <property type="component" value="Unassembled WGS sequence"/>
</dbReference>
<gene>
    <name evidence="9" type="primary">HERC2</name>
    <name evidence="9" type="ORF">LSUE1_G007327</name>
</gene>
<name>A0A8T9C2J1_9HELO</name>
<dbReference type="Gene3D" id="1.10.238.10">
    <property type="entry name" value="EF-hand"/>
    <property type="match status" value="1"/>
</dbReference>
<dbReference type="CDD" id="cd02340">
    <property type="entry name" value="ZZ_NBR1_like"/>
    <property type="match status" value="1"/>
</dbReference>